<feature type="domain" description="GH15-like" evidence="4">
    <location>
        <begin position="285"/>
        <end position="643"/>
    </location>
</feature>
<evidence type="ECO:0000256" key="3">
    <source>
        <dbReference type="ARBA" id="ARBA00023295"/>
    </source>
</evidence>
<keyword evidence="3" id="KW-0326">Glycosidase</keyword>
<dbReference type="InterPro" id="IPR012341">
    <property type="entry name" value="6hp_glycosidase-like_sf"/>
</dbReference>
<accession>A0AA41WBZ0</accession>
<dbReference type="PROSITE" id="PS00820">
    <property type="entry name" value="GLUCOAMYLASE"/>
    <property type="match status" value="1"/>
</dbReference>
<dbReference type="RefSeq" id="WP_284055379.1">
    <property type="nucleotide sequence ID" value="NZ_JAMSLR010000001.1"/>
</dbReference>
<evidence type="ECO:0000256" key="2">
    <source>
        <dbReference type="ARBA" id="ARBA00022801"/>
    </source>
</evidence>
<dbReference type="Pfam" id="PF00723">
    <property type="entry name" value="Glyco_hydro_15"/>
    <property type="match status" value="1"/>
</dbReference>
<dbReference type="GO" id="GO:0004553">
    <property type="term" value="F:hydrolase activity, hydrolyzing O-glycosyl compounds"/>
    <property type="evidence" value="ECO:0007669"/>
    <property type="project" value="TreeGrafter"/>
</dbReference>
<sequence>MPRDIPLGNGRLLINFDHTYTLRDVYFPRVGQENHTQGRLNRFGVWVDGRLAWLNDPGWERDLRYEASTLVSDVTLRQPELRVELRINDAVDLEHDIWLRRVAVRDLDGRARRAWLFNHFDGYLWGYADGETAYYEPEGRALVHYKGKRYFWFCGWAGTDPGFHAYATGNKAFRGREGTWRDAEDGVLSGNAIAQGSVDSIGGLSLELPAGREAVAYFWMTVGFRHADVRELHSLVLSAGPEFILNRVRHYWRNWANHRTRRFDSLSPSVEQLTRQSLLILRTQIDHGGAIIAANDSDILQFGRDTYSYMWPRDGALISMALDKAGYPELSRRFFLFVHELVTHYGFFLHKYNPDGSAGSSWHPWSTPGGELQFPIQEDETALVLHALWEHYRRYHDIELIRQLYQPMVVPCARFLASYRDQRTGLPSPSYDLWEERHGIHAFTVATVWAGLHAASRLARIFGDDALAGGWESAAQEIRDAALRAFYDPGLGRFVRTITIGECGVVDRDPTLDASLAGLFQFGLVPAGDPRMVKTMQAVEQRLWCRTPVGGLARYEDDYYYQVSRDVANVPGNPWFVCTLWLADWYIARAVSPAHLERARELIEWVAQHALPSGVLAEQVHPYTGEPLSVSPLSWSHGAFVSTVLDFLAKEEQLARSGWATLLG</sequence>
<dbReference type="AlphaFoldDB" id="A0AA41WBZ0"/>
<dbReference type="Proteomes" id="UP001165306">
    <property type="component" value="Unassembled WGS sequence"/>
</dbReference>
<evidence type="ECO:0000313" key="5">
    <source>
        <dbReference type="EMBL" id="MCM8747594.1"/>
    </source>
</evidence>
<protein>
    <submittedName>
        <fullName evidence="5">Glycoside hydrolase family 15 protein</fullName>
    </submittedName>
</protein>
<evidence type="ECO:0000313" key="6">
    <source>
        <dbReference type="Proteomes" id="UP001165306"/>
    </source>
</evidence>
<dbReference type="Gene3D" id="2.70.98.40">
    <property type="entry name" value="Glycoside hydrolase, family 65, N-terminal domain"/>
    <property type="match status" value="1"/>
</dbReference>
<dbReference type="PANTHER" id="PTHR31616:SF13">
    <property type="entry name" value="GLUCAN 1,4-ALPHA-GLUCOSIDASE"/>
    <property type="match status" value="1"/>
</dbReference>
<dbReference type="SUPFAM" id="SSF48208">
    <property type="entry name" value="Six-hairpin glycosidases"/>
    <property type="match status" value="1"/>
</dbReference>
<dbReference type="InterPro" id="IPR008928">
    <property type="entry name" value="6-hairpin_glycosidase_sf"/>
</dbReference>
<dbReference type="Gene3D" id="1.50.10.10">
    <property type="match status" value="1"/>
</dbReference>
<comment type="similarity">
    <text evidence="1">Belongs to the glycosyl hydrolase 15 family.</text>
</comment>
<dbReference type="GO" id="GO:0005975">
    <property type="term" value="P:carbohydrate metabolic process"/>
    <property type="evidence" value="ECO:0007669"/>
    <property type="project" value="InterPro"/>
</dbReference>
<reference evidence="5" key="1">
    <citation type="submission" date="2022-06" db="EMBL/GenBank/DDBJ databases">
        <title>CFH 74404 Thermomicrobiaceae sp.</title>
        <authorList>
            <person name="Ming H."/>
            <person name="Li W.-J."/>
            <person name="Zhao Z."/>
        </authorList>
    </citation>
    <scope>NUCLEOTIDE SEQUENCE</scope>
    <source>
        <strain evidence="5">CFH 74404</strain>
    </source>
</reference>
<dbReference type="InterPro" id="IPR046966">
    <property type="entry name" value="Glucoamylase_active_site"/>
</dbReference>
<proteinExistence type="inferred from homology"/>
<dbReference type="InterPro" id="IPR037018">
    <property type="entry name" value="GH65_N"/>
</dbReference>
<dbReference type="EMBL" id="JAMSLR010000001">
    <property type="protein sequence ID" value="MCM8747594.1"/>
    <property type="molecule type" value="Genomic_DNA"/>
</dbReference>
<keyword evidence="6" id="KW-1185">Reference proteome</keyword>
<keyword evidence="2 5" id="KW-0378">Hydrolase</keyword>
<gene>
    <name evidence="5" type="ORF">NET02_00380</name>
</gene>
<dbReference type="InterPro" id="IPR011613">
    <property type="entry name" value="GH15-like"/>
</dbReference>
<comment type="caution">
    <text evidence="5">The sequence shown here is derived from an EMBL/GenBank/DDBJ whole genome shotgun (WGS) entry which is preliminary data.</text>
</comment>
<evidence type="ECO:0000259" key="4">
    <source>
        <dbReference type="Pfam" id="PF00723"/>
    </source>
</evidence>
<dbReference type="PANTHER" id="PTHR31616">
    <property type="entry name" value="TREHALASE"/>
    <property type="match status" value="1"/>
</dbReference>
<evidence type="ECO:0000256" key="1">
    <source>
        <dbReference type="ARBA" id="ARBA00006188"/>
    </source>
</evidence>
<name>A0AA41WBZ0_9BACT</name>
<organism evidence="5 6">
    <name type="scientific">Thermalbibacter longus</name>
    <dbReference type="NCBI Taxonomy" id="2951981"/>
    <lineage>
        <taxon>Bacteria</taxon>
        <taxon>Pseudomonadati</taxon>
        <taxon>Thermomicrobiota</taxon>
        <taxon>Thermomicrobia</taxon>
        <taxon>Thermomicrobiales</taxon>
        <taxon>Thermomicrobiaceae</taxon>
        <taxon>Thermalbibacter</taxon>
    </lineage>
</organism>